<dbReference type="PANTHER" id="PTHR22794">
    <property type="entry name" value="THAP DOMAIN PROTEIN 11"/>
    <property type="match status" value="1"/>
</dbReference>
<feature type="compositionally biased region" description="Basic residues" evidence="1">
    <location>
        <begin position="151"/>
        <end position="165"/>
    </location>
</feature>
<dbReference type="Proteomes" id="UP000799439">
    <property type="component" value="Unassembled WGS sequence"/>
</dbReference>
<reference evidence="2" key="1">
    <citation type="journal article" date="2020" name="Stud. Mycol.">
        <title>101 Dothideomycetes genomes: a test case for predicting lifestyles and emergence of pathogens.</title>
        <authorList>
            <person name="Haridas S."/>
            <person name="Albert R."/>
            <person name="Binder M."/>
            <person name="Bloem J."/>
            <person name="Labutti K."/>
            <person name="Salamov A."/>
            <person name="Andreopoulos B."/>
            <person name="Baker S."/>
            <person name="Barry K."/>
            <person name="Bills G."/>
            <person name="Bluhm B."/>
            <person name="Cannon C."/>
            <person name="Castanera R."/>
            <person name="Culley D."/>
            <person name="Daum C."/>
            <person name="Ezra D."/>
            <person name="Gonzalez J."/>
            <person name="Henrissat B."/>
            <person name="Kuo A."/>
            <person name="Liang C."/>
            <person name="Lipzen A."/>
            <person name="Lutzoni F."/>
            <person name="Magnuson J."/>
            <person name="Mondo S."/>
            <person name="Nolan M."/>
            <person name="Ohm R."/>
            <person name="Pangilinan J."/>
            <person name="Park H.-J."/>
            <person name="Ramirez L."/>
            <person name="Alfaro M."/>
            <person name="Sun H."/>
            <person name="Tritt A."/>
            <person name="Yoshinaga Y."/>
            <person name="Zwiers L.-H."/>
            <person name="Turgeon B."/>
            <person name="Goodwin S."/>
            <person name="Spatafora J."/>
            <person name="Crous P."/>
            <person name="Grigoriev I."/>
        </authorList>
    </citation>
    <scope>NUCLEOTIDE SEQUENCE</scope>
    <source>
        <strain evidence="2">CBS 260.36</strain>
    </source>
</reference>
<feature type="region of interest" description="Disordered" evidence="1">
    <location>
        <begin position="483"/>
        <end position="543"/>
    </location>
</feature>
<dbReference type="GO" id="GO:0031931">
    <property type="term" value="C:TORC1 complex"/>
    <property type="evidence" value="ECO:0007669"/>
    <property type="project" value="TreeGrafter"/>
</dbReference>
<feature type="compositionally biased region" description="Basic residues" evidence="1">
    <location>
        <begin position="35"/>
        <end position="54"/>
    </location>
</feature>
<dbReference type="OrthoDB" id="5430106at2759"/>
<evidence type="ECO:0000313" key="3">
    <source>
        <dbReference type="Proteomes" id="UP000799439"/>
    </source>
</evidence>
<dbReference type="GO" id="GO:0000329">
    <property type="term" value="C:fungal-type vacuole membrane"/>
    <property type="evidence" value="ECO:0007669"/>
    <property type="project" value="TreeGrafter"/>
</dbReference>
<feature type="compositionally biased region" description="Polar residues" evidence="1">
    <location>
        <begin position="311"/>
        <end position="322"/>
    </location>
</feature>
<dbReference type="AlphaFoldDB" id="A0A9P4IVL5"/>
<accession>A0A9P4IVL5</accession>
<feature type="compositionally biased region" description="Polar residues" evidence="1">
    <location>
        <begin position="83"/>
        <end position="96"/>
    </location>
</feature>
<gene>
    <name evidence="2" type="ORF">K461DRAFT_44347</name>
</gene>
<dbReference type="PANTHER" id="PTHR22794:SF2">
    <property type="entry name" value="THAP DOMAIN-CONTAINING PROTEIN 11"/>
    <property type="match status" value="1"/>
</dbReference>
<feature type="compositionally biased region" description="Polar residues" evidence="1">
    <location>
        <begin position="128"/>
        <end position="142"/>
    </location>
</feature>
<protein>
    <submittedName>
        <fullName evidence="2">Uncharacterized protein</fullName>
    </submittedName>
</protein>
<evidence type="ECO:0000313" key="2">
    <source>
        <dbReference type="EMBL" id="KAF2149300.1"/>
    </source>
</evidence>
<feature type="compositionally biased region" description="Polar residues" evidence="1">
    <location>
        <begin position="65"/>
        <end position="76"/>
    </location>
</feature>
<evidence type="ECO:0000256" key="1">
    <source>
        <dbReference type="SAM" id="MobiDB-lite"/>
    </source>
</evidence>
<name>A0A9P4IVL5_9PEZI</name>
<feature type="compositionally biased region" description="Basic and acidic residues" evidence="1">
    <location>
        <begin position="283"/>
        <end position="294"/>
    </location>
</feature>
<feature type="compositionally biased region" description="Acidic residues" evidence="1">
    <location>
        <begin position="180"/>
        <end position="196"/>
    </location>
</feature>
<keyword evidence="3" id="KW-1185">Reference proteome</keyword>
<feature type="compositionally biased region" description="Basic and acidic residues" evidence="1">
    <location>
        <begin position="226"/>
        <end position="242"/>
    </location>
</feature>
<feature type="region of interest" description="Disordered" evidence="1">
    <location>
        <begin position="1"/>
        <end position="470"/>
    </location>
</feature>
<proteinExistence type="predicted"/>
<feature type="compositionally biased region" description="Basic and acidic residues" evidence="1">
    <location>
        <begin position="483"/>
        <end position="517"/>
    </location>
</feature>
<comment type="caution">
    <text evidence="2">The sequence shown here is derived from an EMBL/GenBank/DDBJ whole genome shotgun (WGS) entry which is preliminary data.</text>
</comment>
<sequence length="543" mass="58975">MPTPPPSSANSKRLSNPKELLSAPSHSFGDSQAHSHSHSHSHHKQHKHQRHVVGHGRLGARNPSFGRNLSKITTAANKDDDSSSTPRGPSNGSLTSPRPKGHVKRNHSSVSIMPKNASHTALRKNHSSGHLTRNTSAKQLAKSQRPEYHRSHSQPHTHKSKRKHSPAPAAKQPTVHFDVGSEDDGEEMEGVDDGWTEESGSQSPNTTRENTRENTRSNTRSNSVNLDHDQHPYNKDETNPPDKDEDDDSSEDSEKGLEMSKKKEAPAEDHNINAQGSSYQETAPHRPPDAEAIAKRLLQKQHQVLAPPQLSDISVSASTEALNTKHAAPHSPLPAAEGSSSGTPLISRFIDTNPALPGSKDSTPTDPPQLLSRRSPAPSYKGSDMKRNQSTPSFMTPHSPVPADPGPSSGTTTPGGLGHGGRIQQKMWLQRGLSEIESRSQQNLRGMLTPGSSRGGGARGLGAMPDPSERIETELRVVRRYRHPVEESMERLRRLKDSPLRDMRKEKDKGRTSRDGGARTPGSRHATSPPQGGGGGFSLDGWE</sequence>
<feature type="compositionally biased region" description="Basic and acidic residues" evidence="1">
    <location>
        <begin position="252"/>
        <end position="271"/>
    </location>
</feature>
<feature type="compositionally biased region" description="Gly residues" evidence="1">
    <location>
        <begin position="531"/>
        <end position="543"/>
    </location>
</feature>
<dbReference type="EMBL" id="ML996091">
    <property type="protein sequence ID" value="KAF2149300.1"/>
    <property type="molecule type" value="Genomic_DNA"/>
</dbReference>
<organism evidence="2 3">
    <name type="scientific">Myriangium duriaei CBS 260.36</name>
    <dbReference type="NCBI Taxonomy" id="1168546"/>
    <lineage>
        <taxon>Eukaryota</taxon>
        <taxon>Fungi</taxon>
        <taxon>Dikarya</taxon>
        <taxon>Ascomycota</taxon>
        <taxon>Pezizomycotina</taxon>
        <taxon>Dothideomycetes</taxon>
        <taxon>Dothideomycetidae</taxon>
        <taxon>Myriangiales</taxon>
        <taxon>Myriangiaceae</taxon>
        <taxon>Myriangium</taxon>
    </lineage>
</organism>
<feature type="compositionally biased region" description="Polar residues" evidence="1">
    <location>
        <begin position="272"/>
        <end position="281"/>
    </location>
</feature>